<keyword evidence="2" id="KW-1185">Reference proteome</keyword>
<reference evidence="1 2" key="1">
    <citation type="submission" date="2023-06" db="EMBL/GenBank/DDBJ databases">
        <authorList>
            <person name="Ye Y.-Q."/>
            <person name="Du Z.-J."/>
        </authorList>
    </citation>
    <scope>NUCLEOTIDE SEQUENCE [LARGE SCALE GENOMIC DNA]</scope>
    <source>
        <strain evidence="1 2">SDUM287046</strain>
    </source>
</reference>
<protein>
    <recommendedName>
        <fullName evidence="3">DUF4230 domain-containing protein</fullName>
    </recommendedName>
</protein>
<evidence type="ECO:0008006" key="3">
    <source>
        <dbReference type="Google" id="ProtNLM"/>
    </source>
</evidence>
<name>A0ABT8DKE3_9FLAO</name>
<dbReference type="RefSeq" id="WP_290255607.1">
    <property type="nucleotide sequence ID" value="NZ_JAUGQQ010000020.1"/>
</dbReference>
<dbReference type="Proteomes" id="UP001244787">
    <property type="component" value="Unassembled WGS sequence"/>
</dbReference>
<sequence length="185" mass="22091">MKRKVFIILLLSILSCLLFFKKYIKDSYHNYRESQIIKSSIVWSPENKLKLSDFNYEPEVTQMDNIAVTVGIISVHNITDKITHRSTTVFRPKESFITKLDDSFALRIAQARFDLCELYRRKMELKIDSLNEKDIKKINTDTITKYEELYYDLFEKEWSKFNKIKTNELSEGLMELERQIVQQLK</sequence>
<comment type="caution">
    <text evidence="1">The sequence shown here is derived from an EMBL/GenBank/DDBJ whole genome shotgun (WGS) entry which is preliminary data.</text>
</comment>
<dbReference type="PROSITE" id="PS51257">
    <property type="entry name" value="PROKAR_LIPOPROTEIN"/>
    <property type="match status" value="1"/>
</dbReference>
<accession>A0ABT8DKE3</accession>
<gene>
    <name evidence="1" type="ORF">QRD02_14100</name>
</gene>
<organism evidence="1 2">
    <name type="scientific">Aequorivita aurantiaca</name>
    <dbReference type="NCBI Taxonomy" id="3053356"/>
    <lineage>
        <taxon>Bacteria</taxon>
        <taxon>Pseudomonadati</taxon>
        <taxon>Bacteroidota</taxon>
        <taxon>Flavobacteriia</taxon>
        <taxon>Flavobacteriales</taxon>
        <taxon>Flavobacteriaceae</taxon>
        <taxon>Aequorivita</taxon>
    </lineage>
</organism>
<evidence type="ECO:0000313" key="1">
    <source>
        <dbReference type="EMBL" id="MDN3725518.1"/>
    </source>
</evidence>
<evidence type="ECO:0000313" key="2">
    <source>
        <dbReference type="Proteomes" id="UP001244787"/>
    </source>
</evidence>
<proteinExistence type="predicted"/>
<dbReference type="EMBL" id="JAUGQQ010000020">
    <property type="protein sequence ID" value="MDN3725518.1"/>
    <property type="molecule type" value="Genomic_DNA"/>
</dbReference>